<sequence>MNILVTRRVTVKSVFSPKSVRGEWLGKPQECMQCGCIFRLERLDEPKIFARYEVIDGGPVGANDIICYFVQCPECNGSVDINQFSFLTQDEYEQAFAAISAGKK</sequence>
<proteinExistence type="predicted"/>
<gene>
    <name evidence="1" type="ORF">A2928_00335</name>
</gene>
<comment type="caution">
    <text evidence="1">The sequence shown here is derived from an EMBL/GenBank/DDBJ whole genome shotgun (WGS) entry which is preliminary data.</text>
</comment>
<dbReference type="AlphaFoldDB" id="A0A1G2NFC6"/>
<dbReference type="STRING" id="1802319.A2928_00335"/>
<name>A0A1G2NFC6_9BACT</name>
<reference evidence="1 2" key="1">
    <citation type="journal article" date="2016" name="Nat. Commun.">
        <title>Thousands of microbial genomes shed light on interconnected biogeochemical processes in an aquifer system.</title>
        <authorList>
            <person name="Anantharaman K."/>
            <person name="Brown C.T."/>
            <person name="Hug L.A."/>
            <person name="Sharon I."/>
            <person name="Castelle C.J."/>
            <person name="Probst A.J."/>
            <person name="Thomas B.C."/>
            <person name="Singh A."/>
            <person name="Wilkins M.J."/>
            <person name="Karaoz U."/>
            <person name="Brodie E.L."/>
            <person name="Williams K.H."/>
            <person name="Hubbard S.S."/>
            <person name="Banfield J.F."/>
        </authorList>
    </citation>
    <scope>NUCLEOTIDE SEQUENCE [LARGE SCALE GENOMIC DNA]</scope>
</reference>
<organism evidence="1 2">
    <name type="scientific">Candidatus Taylorbacteria bacterium RIFCSPLOWO2_01_FULL_45_15b</name>
    <dbReference type="NCBI Taxonomy" id="1802319"/>
    <lineage>
        <taxon>Bacteria</taxon>
        <taxon>Candidatus Tayloriibacteriota</taxon>
    </lineage>
</organism>
<dbReference type="EMBL" id="MHRX01000006">
    <property type="protein sequence ID" value="OHA34795.1"/>
    <property type="molecule type" value="Genomic_DNA"/>
</dbReference>
<evidence type="ECO:0000313" key="1">
    <source>
        <dbReference type="EMBL" id="OHA34795.1"/>
    </source>
</evidence>
<accession>A0A1G2NFC6</accession>
<evidence type="ECO:0000313" key="2">
    <source>
        <dbReference type="Proteomes" id="UP000176221"/>
    </source>
</evidence>
<protein>
    <submittedName>
        <fullName evidence="1">Uncharacterized protein</fullName>
    </submittedName>
</protein>
<dbReference type="Proteomes" id="UP000176221">
    <property type="component" value="Unassembled WGS sequence"/>
</dbReference>